<dbReference type="InterPro" id="IPR000868">
    <property type="entry name" value="Isochorismatase-like_dom"/>
</dbReference>
<evidence type="ECO:0000256" key="5">
    <source>
        <dbReference type="ARBA" id="ARBA00037900"/>
    </source>
</evidence>
<feature type="domain" description="Isochorismatase-like" evidence="8">
    <location>
        <begin position="4"/>
        <end position="208"/>
    </location>
</feature>
<dbReference type="PANTHER" id="PTHR11080:SF2">
    <property type="entry name" value="LD05707P"/>
    <property type="match status" value="1"/>
</dbReference>
<evidence type="ECO:0000313" key="10">
    <source>
        <dbReference type="Proteomes" id="UP001449582"/>
    </source>
</evidence>
<dbReference type="RefSeq" id="WP_353289704.1">
    <property type="nucleotide sequence ID" value="NZ_BAABQM010000001.1"/>
</dbReference>
<evidence type="ECO:0000256" key="6">
    <source>
        <dbReference type="ARBA" id="ARBA00039017"/>
    </source>
</evidence>
<dbReference type="CDD" id="cd01011">
    <property type="entry name" value="nicotinamidase"/>
    <property type="match status" value="1"/>
</dbReference>
<comment type="caution">
    <text evidence="9">The sequence shown here is derived from an EMBL/GenBank/DDBJ whole genome shotgun (WGS) entry which is preliminary data.</text>
</comment>
<reference evidence="9" key="1">
    <citation type="submission" date="2024-02" db="EMBL/GenBank/DDBJ databases">
        <title>Draft genome sequence of new strains in genus Ureaplasma.</title>
        <authorList>
            <person name="Nakajima Y."/>
            <person name="Segawa T."/>
        </authorList>
    </citation>
    <scope>NUCLEOTIDE SEQUENCE [LARGE SCALE GENOMIC DNA]</scope>
    <source>
        <strain evidence="9">OM1</strain>
    </source>
</reference>
<evidence type="ECO:0000256" key="3">
    <source>
        <dbReference type="ARBA" id="ARBA00022723"/>
    </source>
</evidence>
<dbReference type="InterPro" id="IPR036380">
    <property type="entry name" value="Isochorismatase-like_sf"/>
</dbReference>
<keyword evidence="10" id="KW-1185">Reference proteome</keyword>
<dbReference type="EC" id="3.5.1.19" evidence="6"/>
<evidence type="ECO:0000256" key="2">
    <source>
        <dbReference type="ARBA" id="ARBA00022642"/>
    </source>
</evidence>
<evidence type="ECO:0000256" key="1">
    <source>
        <dbReference type="ARBA" id="ARBA00006336"/>
    </source>
</evidence>
<protein>
    <recommendedName>
        <fullName evidence="6">nicotinamidase</fullName>
        <ecNumber evidence="6">3.5.1.19</ecNumber>
    </recommendedName>
    <alternativeName>
        <fullName evidence="7">Nicotinamide deamidase</fullName>
    </alternativeName>
</protein>
<keyword evidence="3" id="KW-0479">Metal-binding</keyword>
<comment type="similarity">
    <text evidence="1">Belongs to the isochorismatase family.</text>
</comment>
<dbReference type="PANTHER" id="PTHR11080">
    <property type="entry name" value="PYRAZINAMIDASE/NICOTINAMIDASE"/>
    <property type="match status" value="1"/>
</dbReference>
<dbReference type="Pfam" id="PF00857">
    <property type="entry name" value="Isochorismatase"/>
    <property type="match status" value="1"/>
</dbReference>
<dbReference type="SUPFAM" id="SSF52499">
    <property type="entry name" value="Isochorismatase-like hydrolases"/>
    <property type="match status" value="1"/>
</dbReference>
<evidence type="ECO:0000256" key="4">
    <source>
        <dbReference type="ARBA" id="ARBA00022801"/>
    </source>
</evidence>
<gene>
    <name evidence="9" type="primary">pncA</name>
    <name evidence="9" type="ORF">UREOM_2530</name>
</gene>
<proteinExistence type="inferred from homology"/>
<accession>A0ABP9U8Y9</accession>
<comment type="pathway">
    <text evidence="5">Cofactor biosynthesis; nicotinate biosynthesis; nicotinate from nicotinamide: step 1/1.</text>
</comment>
<name>A0ABP9U8Y9_9BACT</name>
<keyword evidence="4" id="KW-0378">Hydrolase</keyword>
<dbReference type="EMBL" id="BAABQM010000001">
    <property type="protein sequence ID" value="GAA5414542.1"/>
    <property type="molecule type" value="Genomic_DNA"/>
</dbReference>
<evidence type="ECO:0000256" key="7">
    <source>
        <dbReference type="ARBA" id="ARBA00043224"/>
    </source>
</evidence>
<keyword evidence="2" id="KW-0662">Pyridine nucleotide biosynthesis</keyword>
<evidence type="ECO:0000259" key="8">
    <source>
        <dbReference type="Pfam" id="PF00857"/>
    </source>
</evidence>
<dbReference type="Proteomes" id="UP001449582">
    <property type="component" value="Unassembled WGS sequence"/>
</dbReference>
<dbReference type="Gene3D" id="3.40.50.850">
    <property type="entry name" value="Isochorismatase-like"/>
    <property type="match status" value="1"/>
</dbReference>
<dbReference type="InterPro" id="IPR052347">
    <property type="entry name" value="Isochorismatase_Nicotinamidase"/>
</dbReference>
<evidence type="ECO:0000313" key="9">
    <source>
        <dbReference type="EMBL" id="GAA5414542.1"/>
    </source>
</evidence>
<organism evidence="9 10">
    <name type="scientific">Ureaplasma ceti</name>
    <dbReference type="NCBI Taxonomy" id="3119530"/>
    <lineage>
        <taxon>Bacteria</taxon>
        <taxon>Bacillati</taxon>
        <taxon>Mycoplasmatota</taxon>
        <taxon>Mycoplasmoidales</taxon>
        <taxon>Mycoplasmoidaceae</taxon>
        <taxon>Ureaplasma</taxon>
    </lineage>
</organism>
<sequence length="212" mass="24336">MKQSALLIIDMQNDFVEGGALPVTGGLSIVPIINNLIHKSLEKQFRIIATKDYHPEGHISFEKNKHLYENEEFESYLKYQEPYFWPAHCVQGTKGVEMVPGLDIQHIEAYFHKGMDILMDAYSAFFSNGKVINNYFIEDYLEKHDVGTIYICGLAEDFCVYNNAIDARKLGYEVYLIQDATKPVFIDKEQETLNNYRAVGVKIITSADFMKL</sequence>